<protein>
    <recommendedName>
        <fullName evidence="4">RRM domain-containing protein</fullName>
    </recommendedName>
</protein>
<sequence length="435" mass="48838">MAGGLKNDSMQKKQKNKGKQQNQQSKKVKKNDNDKNSVDILSTTEADILSTNSAFVQSIVNKKLKSKNITNAESENSMKKKVKLKNVLSIDSQGFISVGKDKGKKFNYENLSSIECGRRAYELILQNEKLIACDYLSKAVELDSTDVRHYFNRSYCFLSLGEYSRVLNDIQRIIIHMDNPKELCQLKCRQAQALWAMQNYDGAAECFNESLNFMPNCKAVKCENMRMKVDELKALGFAEKSVLELLDDNPNINIKDAVTFLCEFDIDNNNTDIINEDDDVDDEIFQSDTEEFPSNTKIFMSIIGFDADNVDESWHEATDCTKNNPTNNSDRDTVKVQMTNDIRVINAAATSKSSTKKSAFNNCHGKAIWVGNLNSKITESVLTKHFSKFGKVLSVSKRSVRYGFINFQCASAAKKALEAGSIIIDGIELLIKSAS</sequence>
<dbReference type="SMART" id="SM00028">
    <property type="entry name" value="TPR"/>
    <property type="match status" value="3"/>
</dbReference>
<dbReference type="Proteomes" id="UP001168990">
    <property type="component" value="Unassembled WGS sequence"/>
</dbReference>
<evidence type="ECO:0000313" key="5">
    <source>
        <dbReference type="EMBL" id="KAK0163826.1"/>
    </source>
</evidence>
<gene>
    <name evidence="5" type="ORF">PV328_002517</name>
</gene>
<dbReference type="PROSITE" id="PS50102">
    <property type="entry name" value="RRM"/>
    <property type="match status" value="1"/>
</dbReference>
<dbReference type="SUPFAM" id="SSF54928">
    <property type="entry name" value="RNA-binding domain, RBD"/>
    <property type="match status" value="1"/>
</dbReference>
<dbReference type="InterPro" id="IPR011990">
    <property type="entry name" value="TPR-like_helical_dom_sf"/>
</dbReference>
<dbReference type="Gene3D" id="1.25.40.10">
    <property type="entry name" value="Tetratricopeptide repeat domain"/>
    <property type="match status" value="1"/>
</dbReference>
<evidence type="ECO:0000313" key="6">
    <source>
        <dbReference type="Proteomes" id="UP001168990"/>
    </source>
</evidence>
<dbReference type="SUPFAM" id="SSF48452">
    <property type="entry name" value="TPR-like"/>
    <property type="match status" value="1"/>
</dbReference>
<comment type="caution">
    <text evidence="5">The sequence shown here is derived from an EMBL/GenBank/DDBJ whole genome shotgun (WGS) entry which is preliminary data.</text>
</comment>
<evidence type="ECO:0000259" key="4">
    <source>
        <dbReference type="PROSITE" id="PS50102"/>
    </source>
</evidence>
<dbReference type="CDD" id="cd00590">
    <property type="entry name" value="RRM_SF"/>
    <property type="match status" value="1"/>
</dbReference>
<organism evidence="5 6">
    <name type="scientific">Microctonus aethiopoides</name>
    <dbReference type="NCBI Taxonomy" id="144406"/>
    <lineage>
        <taxon>Eukaryota</taxon>
        <taxon>Metazoa</taxon>
        <taxon>Ecdysozoa</taxon>
        <taxon>Arthropoda</taxon>
        <taxon>Hexapoda</taxon>
        <taxon>Insecta</taxon>
        <taxon>Pterygota</taxon>
        <taxon>Neoptera</taxon>
        <taxon>Endopterygota</taxon>
        <taxon>Hymenoptera</taxon>
        <taxon>Apocrita</taxon>
        <taxon>Ichneumonoidea</taxon>
        <taxon>Braconidae</taxon>
        <taxon>Euphorinae</taxon>
        <taxon>Microctonus</taxon>
    </lineage>
</organism>
<dbReference type="AlphaFoldDB" id="A0AA39KJP0"/>
<reference evidence="5" key="2">
    <citation type="submission" date="2023-03" db="EMBL/GenBank/DDBJ databases">
        <authorList>
            <person name="Inwood S.N."/>
            <person name="Skelly J.G."/>
            <person name="Guhlin J."/>
            <person name="Harrop T.W.R."/>
            <person name="Goldson S.G."/>
            <person name="Dearden P.K."/>
        </authorList>
    </citation>
    <scope>NUCLEOTIDE SEQUENCE</scope>
    <source>
        <strain evidence="5">Irish</strain>
        <tissue evidence="5">Whole body</tissue>
    </source>
</reference>
<dbReference type="InterPro" id="IPR012677">
    <property type="entry name" value="Nucleotide-bd_a/b_plait_sf"/>
</dbReference>
<dbReference type="SMART" id="SM00360">
    <property type="entry name" value="RRM"/>
    <property type="match status" value="1"/>
</dbReference>
<dbReference type="GO" id="GO:0003723">
    <property type="term" value="F:RNA binding"/>
    <property type="evidence" value="ECO:0007669"/>
    <property type="project" value="UniProtKB-UniRule"/>
</dbReference>
<dbReference type="Pfam" id="PF00076">
    <property type="entry name" value="RRM_1"/>
    <property type="match status" value="1"/>
</dbReference>
<name>A0AA39KJP0_9HYME</name>
<accession>A0AA39KJP0</accession>
<dbReference type="EMBL" id="JAQQBS010001422">
    <property type="protein sequence ID" value="KAK0163826.1"/>
    <property type="molecule type" value="Genomic_DNA"/>
</dbReference>
<dbReference type="PANTHER" id="PTHR47678">
    <property type="entry name" value="TETRATRICOPEPTIDE REPEAT PROTEIN 31"/>
    <property type="match status" value="1"/>
</dbReference>
<evidence type="ECO:0000256" key="3">
    <source>
        <dbReference type="SAM" id="MobiDB-lite"/>
    </source>
</evidence>
<dbReference type="InterPro" id="IPR035979">
    <property type="entry name" value="RBD_domain_sf"/>
</dbReference>
<evidence type="ECO:0000256" key="2">
    <source>
        <dbReference type="PROSITE-ProRule" id="PRU00176"/>
    </source>
</evidence>
<feature type="region of interest" description="Disordered" evidence="3">
    <location>
        <begin position="1"/>
        <end position="36"/>
    </location>
</feature>
<reference evidence="5" key="1">
    <citation type="journal article" date="2023" name="bioRxiv">
        <title>Scaffold-level genome assemblies of two parasitoid biocontrol wasps reveal the parthenogenesis mechanism and an associated novel virus.</title>
        <authorList>
            <person name="Inwood S."/>
            <person name="Skelly J."/>
            <person name="Guhlin J."/>
            <person name="Harrop T."/>
            <person name="Goldson S."/>
            <person name="Dearden P."/>
        </authorList>
    </citation>
    <scope>NUCLEOTIDE SEQUENCE</scope>
    <source>
        <strain evidence="5">Irish</strain>
        <tissue evidence="5">Whole body</tissue>
    </source>
</reference>
<dbReference type="InterPro" id="IPR000504">
    <property type="entry name" value="RRM_dom"/>
</dbReference>
<dbReference type="Gene3D" id="3.30.70.330">
    <property type="match status" value="1"/>
</dbReference>
<feature type="domain" description="RRM" evidence="4">
    <location>
        <begin position="366"/>
        <end position="435"/>
    </location>
</feature>
<proteinExistence type="predicted"/>
<dbReference type="PANTHER" id="PTHR47678:SF4">
    <property type="entry name" value="SHOCK PROTEIN 70 (HSP70)-INTERACTING PROTEIN, PUTATIVE-RELATED"/>
    <property type="match status" value="1"/>
</dbReference>
<keyword evidence="1 2" id="KW-0694">RNA-binding</keyword>
<evidence type="ECO:0000256" key="1">
    <source>
        <dbReference type="ARBA" id="ARBA00022884"/>
    </source>
</evidence>
<keyword evidence="6" id="KW-1185">Reference proteome</keyword>
<dbReference type="InterPro" id="IPR019734">
    <property type="entry name" value="TPR_rpt"/>
</dbReference>